<accession>A0A8D0NYV9</accession>
<dbReference type="PRINTS" id="PR00449">
    <property type="entry name" value="RASTRNSFRMNG"/>
</dbReference>
<dbReference type="GO" id="GO:0007264">
    <property type="term" value="P:small GTPase-mediated signal transduction"/>
    <property type="evidence" value="ECO:0007669"/>
    <property type="project" value="InterPro"/>
</dbReference>
<dbReference type="PANTHER" id="PTHR24072">
    <property type="entry name" value="RHO FAMILY GTPASE"/>
    <property type="match status" value="1"/>
</dbReference>
<reference evidence="3" key="1">
    <citation type="submission" date="2025-08" db="UniProtKB">
        <authorList>
            <consortium name="Ensembl"/>
        </authorList>
    </citation>
    <scope>IDENTIFICATION</scope>
</reference>
<evidence type="ECO:0000313" key="4">
    <source>
        <dbReference type="Proteomes" id="UP000694726"/>
    </source>
</evidence>
<dbReference type="GO" id="GO:0003924">
    <property type="term" value="F:GTPase activity"/>
    <property type="evidence" value="ECO:0007669"/>
    <property type="project" value="InterPro"/>
</dbReference>
<dbReference type="Gene3D" id="3.40.50.300">
    <property type="entry name" value="P-loop containing nucleotide triphosphate hydrolases"/>
    <property type="match status" value="1"/>
</dbReference>
<dbReference type="InterPro" id="IPR001806">
    <property type="entry name" value="Small_GTPase"/>
</dbReference>
<sequence>MMQSHRCVAVGDGAVGKMTCLLICYTNSAFPQGAPPHSGQQYSAQSAVEGHPVNWDLWDIEGQEEYDNLCTLLRPASLSCFSIASLPSYENVWHKWHPEVGTKKGLRAKPDTLRCL</sequence>
<dbReference type="InterPro" id="IPR003578">
    <property type="entry name" value="Small_GTPase_Rho"/>
</dbReference>
<keyword evidence="1" id="KW-0547">Nucleotide-binding</keyword>
<dbReference type="Ensembl" id="ENSSSCT00015064136.1">
    <property type="protein sequence ID" value="ENSSSCP00015025663.1"/>
    <property type="gene ID" value="ENSSSCG00015048204.1"/>
</dbReference>
<dbReference type="InterPro" id="IPR027417">
    <property type="entry name" value="P-loop_NTPase"/>
</dbReference>
<dbReference type="AlphaFoldDB" id="A0A8D0NYV9"/>
<dbReference type="Pfam" id="PF00071">
    <property type="entry name" value="Ras"/>
    <property type="match status" value="1"/>
</dbReference>
<evidence type="ECO:0000256" key="2">
    <source>
        <dbReference type="ARBA" id="ARBA00023134"/>
    </source>
</evidence>
<organism evidence="3 4">
    <name type="scientific">Sus scrofa</name>
    <name type="common">Pig</name>
    <dbReference type="NCBI Taxonomy" id="9823"/>
    <lineage>
        <taxon>Eukaryota</taxon>
        <taxon>Metazoa</taxon>
        <taxon>Chordata</taxon>
        <taxon>Craniata</taxon>
        <taxon>Vertebrata</taxon>
        <taxon>Euteleostomi</taxon>
        <taxon>Mammalia</taxon>
        <taxon>Eutheria</taxon>
        <taxon>Laurasiatheria</taxon>
        <taxon>Artiodactyla</taxon>
        <taxon>Suina</taxon>
        <taxon>Suidae</taxon>
        <taxon>Sus</taxon>
    </lineage>
</organism>
<proteinExistence type="predicted"/>
<evidence type="ECO:0000313" key="3">
    <source>
        <dbReference type="Ensembl" id="ENSSSCP00015025663.1"/>
    </source>
</evidence>
<dbReference type="GO" id="GO:0005525">
    <property type="term" value="F:GTP binding"/>
    <property type="evidence" value="ECO:0007669"/>
    <property type="project" value="UniProtKB-KW"/>
</dbReference>
<dbReference type="Proteomes" id="UP000694726">
    <property type="component" value="Unplaced"/>
</dbReference>
<keyword evidence="2" id="KW-0342">GTP-binding</keyword>
<evidence type="ECO:0000256" key="1">
    <source>
        <dbReference type="ARBA" id="ARBA00022741"/>
    </source>
</evidence>
<dbReference type="SUPFAM" id="SSF52540">
    <property type="entry name" value="P-loop containing nucleoside triphosphate hydrolases"/>
    <property type="match status" value="1"/>
</dbReference>
<name>A0A8D0NYV9_PIG</name>
<protein>
    <submittedName>
        <fullName evidence="3">Uncharacterized protein</fullName>
    </submittedName>
</protein>
<dbReference type="SMART" id="SM00174">
    <property type="entry name" value="RHO"/>
    <property type="match status" value="1"/>
</dbReference>